<dbReference type="SMART" id="SM00409">
    <property type="entry name" value="IG"/>
    <property type="match status" value="1"/>
</dbReference>
<dbReference type="InterPro" id="IPR013783">
    <property type="entry name" value="Ig-like_fold"/>
</dbReference>
<sequence>MYLFSGKSSLCSVLVMVVLQLCLCFLALLFSQASPALGCPSGCRCYSLTVECGSMGLQEVPPHAPPTTQTIFLQDNSIGQIRLQDLSRLGRLHYLYLQNNSISALEPGAFRSQGQLLELALNRNRIHLLTAEIFQGLAHLRILYLAGNQITRLQDHTFRSLQRLQELHLQENSVEVVGEQALVGLSSLALLDLSRNNLRTLRQASLRPLLSLQVLRVTENPWRCDCALHWLRSWIGGEGQRLLSWAGRRLVCAAPPRLSHRSLVEVPWNSLVCIPPVVRLEPRRLALRPGADLRVSCHASGYPQPQVTWRKASWGKTARGAEEGAGPSGVVGAGTERAGPGQAEGEGGERFDPDTGSGMLFLSNVTVAHAGPYECEARNPGGVVRVTFHLSVNTSSHSSSSSSSSVWRPRVRYSYPGGDVSREPLYTLGSMDFNALGPATQTAIAAGIALLALTALLLLAMIYGRHRRRRLKKGPEEDEGGVLYVNDYSDGPTTFAQLEEYRDGRGHEMYVLDRGKAIFPLPPPSRSLSPAEPPQRRVEGDGGEEEPADALFPNQSLLFDTQIAYEIHC</sequence>
<dbReference type="PROSITE" id="PS50835">
    <property type="entry name" value="IG_LIKE"/>
    <property type="match status" value="1"/>
</dbReference>
<dbReference type="SUPFAM" id="SSF52058">
    <property type="entry name" value="L domain-like"/>
    <property type="match status" value="1"/>
</dbReference>
<feature type="domain" description="Ig-like" evidence="8">
    <location>
        <begin position="275"/>
        <end position="391"/>
    </location>
</feature>
<feature type="transmembrane region" description="Helical" evidence="6">
    <location>
        <begin position="443"/>
        <end position="463"/>
    </location>
</feature>
<dbReference type="FunFam" id="3.80.10.10:FF:000184">
    <property type="entry name" value="leucine-rich repeat-containing protein 24"/>
    <property type="match status" value="1"/>
</dbReference>
<dbReference type="PANTHER" id="PTHR24366:SF129">
    <property type="entry name" value="LEUCINE RICH REPEAT CONTAINING 24"/>
    <property type="match status" value="1"/>
</dbReference>
<dbReference type="Pfam" id="PF13927">
    <property type="entry name" value="Ig_3"/>
    <property type="match status" value="1"/>
</dbReference>
<dbReference type="InterPro" id="IPR007110">
    <property type="entry name" value="Ig-like_dom"/>
</dbReference>
<feature type="signal peptide" evidence="7">
    <location>
        <begin position="1"/>
        <end position="38"/>
    </location>
</feature>
<gene>
    <name evidence="9" type="ORF">SKAU_G00076290</name>
</gene>
<evidence type="ECO:0000259" key="8">
    <source>
        <dbReference type="PROSITE" id="PS50835"/>
    </source>
</evidence>
<dbReference type="PROSITE" id="PS51450">
    <property type="entry name" value="LRR"/>
    <property type="match status" value="1"/>
</dbReference>
<dbReference type="InterPro" id="IPR003591">
    <property type="entry name" value="Leu-rich_rpt_typical-subtyp"/>
</dbReference>
<evidence type="ECO:0000256" key="4">
    <source>
        <dbReference type="ARBA" id="ARBA00023157"/>
    </source>
</evidence>
<keyword evidence="10" id="KW-1185">Reference proteome</keyword>
<keyword evidence="6" id="KW-0812">Transmembrane</keyword>
<dbReference type="SMART" id="SM00408">
    <property type="entry name" value="IGc2"/>
    <property type="match status" value="1"/>
</dbReference>
<evidence type="ECO:0000313" key="9">
    <source>
        <dbReference type="EMBL" id="KAJ8377049.1"/>
    </source>
</evidence>
<dbReference type="InterPro" id="IPR032675">
    <property type="entry name" value="LRR_dom_sf"/>
</dbReference>
<dbReference type="PANTHER" id="PTHR24366">
    <property type="entry name" value="IG(IMMUNOGLOBULIN) AND LRR(LEUCINE RICH REPEAT) DOMAINS"/>
    <property type="match status" value="1"/>
</dbReference>
<dbReference type="Gene3D" id="2.60.40.10">
    <property type="entry name" value="Immunoglobulins"/>
    <property type="match status" value="1"/>
</dbReference>
<dbReference type="InterPro" id="IPR003598">
    <property type="entry name" value="Ig_sub2"/>
</dbReference>
<evidence type="ECO:0000313" key="10">
    <source>
        <dbReference type="Proteomes" id="UP001152622"/>
    </source>
</evidence>
<dbReference type="OrthoDB" id="8400687at2759"/>
<evidence type="ECO:0000256" key="6">
    <source>
        <dbReference type="SAM" id="Phobius"/>
    </source>
</evidence>
<dbReference type="FunFam" id="3.80.10.10:FF:000082">
    <property type="entry name" value="Leucine-rich repeat-containing 24"/>
    <property type="match status" value="1"/>
</dbReference>
<protein>
    <recommendedName>
        <fullName evidence="8">Ig-like domain-containing protein</fullName>
    </recommendedName>
</protein>
<dbReference type="Pfam" id="PF13855">
    <property type="entry name" value="LRR_8"/>
    <property type="match status" value="2"/>
</dbReference>
<dbReference type="InterPro" id="IPR036179">
    <property type="entry name" value="Ig-like_dom_sf"/>
</dbReference>
<evidence type="ECO:0000256" key="1">
    <source>
        <dbReference type="ARBA" id="ARBA00022614"/>
    </source>
</evidence>
<accession>A0A9Q1G8W4</accession>
<proteinExistence type="predicted"/>
<reference evidence="9" key="1">
    <citation type="journal article" date="2023" name="Science">
        <title>Genome structures resolve the early diversification of teleost fishes.</title>
        <authorList>
            <person name="Parey E."/>
            <person name="Louis A."/>
            <person name="Montfort J."/>
            <person name="Bouchez O."/>
            <person name="Roques C."/>
            <person name="Iampietro C."/>
            <person name="Lluch J."/>
            <person name="Castinel A."/>
            <person name="Donnadieu C."/>
            <person name="Desvignes T."/>
            <person name="Floi Bucao C."/>
            <person name="Jouanno E."/>
            <person name="Wen M."/>
            <person name="Mejri S."/>
            <person name="Dirks R."/>
            <person name="Jansen H."/>
            <person name="Henkel C."/>
            <person name="Chen W.J."/>
            <person name="Zahm M."/>
            <person name="Cabau C."/>
            <person name="Klopp C."/>
            <person name="Thompson A.W."/>
            <person name="Robinson-Rechavi M."/>
            <person name="Braasch I."/>
            <person name="Lecointre G."/>
            <person name="Bobe J."/>
            <person name="Postlethwait J.H."/>
            <person name="Berthelot C."/>
            <person name="Roest Crollius H."/>
            <person name="Guiguen Y."/>
        </authorList>
    </citation>
    <scope>NUCLEOTIDE SEQUENCE</scope>
    <source>
        <strain evidence="9">WJC10195</strain>
    </source>
</reference>
<dbReference type="InterPro" id="IPR001611">
    <property type="entry name" value="Leu-rich_rpt"/>
</dbReference>
<feature type="region of interest" description="Disordered" evidence="5">
    <location>
        <begin position="521"/>
        <end position="553"/>
    </location>
</feature>
<comment type="caution">
    <text evidence="9">The sequence shown here is derived from an EMBL/GenBank/DDBJ whole genome shotgun (WGS) entry which is preliminary data.</text>
</comment>
<dbReference type="SMART" id="SM00082">
    <property type="entry name" value="LRRCT"/>
    <property type="match status" value="1"/>
</dbReference>
<keyword evidence="1" id="KW-0433">Leucine-rich repeat</keyword>
<dbReference type="SMART" id="SM00369">
    <property type="entry name" value="LRR_TYP"/>
    <property type="match status" value="5"/>
</dbReference>
<keyword evidence="6" id="KW-1133">Transmembrane helix</keyword>
<keyword evidence="6" id="KW-0472">Membrane</keyword>
<evidence type="ECO:0000256" key="3">
    <source>
        <dbReference type="ARBA" id="ARBA00022737"/>
    </source>
</evidence>
<keyword evidence="4" id="KW-1015">Disulfide bond</keyword>
<dbReference type="SUPFAM" id="SSF48726">
    <property type="entry name" value="Immunoglobulin"/>
    <property type="match status" value="1"/>
</dbReference>
<dbReference type="AlphaFoldDB" id="A0A9Q1G8W4"/>
<evidence type="ECO:0000256" key="2">
    <source>
        <dbReference type="ARBA" id="ARBA00022729"/>
    </source>
</evidence>
<keyword evidence="2 7" id="KW-0732">Signal</keyword>
<keyword evidence="3" id="KW-0677">Repeat</keyword>
<dbReference type="Gene3D" id="3.80.10.10">
    <property type="entry name" value="Ribonuclease Inhibitor"/>
    <property type="match status" value="2"/>
</dbReference>
<dbReference type="InterPro" id="IPR003599">
    <property type="entry name" value="Ig_sub"/>
</dbReference>
<name>A0A9Q1G8W4_SYNKA</name>
<dbReference type="InterPro" id="IPR000483">
    <property type="entry name" value="Cys-rich_flank_reg_C"/>
</dbReference>
<evidence type="ECO:0000256" key="5">
    <source>
        <dbReference type="SAM" id="MobiDB-lite"/>
    </source>
</evidence>
<feature type="chain" id="PRO_5040258632" description="Ig-like domain-containing protein" evidence="7">
    <location>
        <begin position="39"/>
        <end position="569"/>
    </location>
</feature>
<organism evidence="9 10">
    <name type="scientific">Synaphobranchus kaupii</name>
    <name type="common">Kaup's arrowtooth eel</name>
    <dbReference type="NCBI Taxonomy" id="118154"/>
    <lineage>
        <taxon>Eukaryota</taxon>
        <taxon>Metazoa</taxon>
        <taxon>Chordata</taxon>
        <taxon>Craniata</taxon>
        <taxon>Vertebrata</taxon>
        <taxon>Euteleostomi</taxon>
        <taxon>Actinopterygii</taxon>
        <taxon>Neopterygii</taxon>
        <taxon>Teleostei</taxon>
        <taxon>Anguilliformes</taxon>
        <taxon>Synaphobranchidae</taxon>
        <taxon>Synaphobranchus</taxon>
    </lineage>
</organism>
<feature type="region of interest" description="Disordered" evidence="5">
    <location>
        <begin position="316"/>
        <end position="349"/>
    </location>
</feature>
<dbReference type="EMBL" id="JAINUF010000002">
    <property type="protein sequence ID" value="KAJ8377049.1"/>
    <property type="molecule type" value="Genomic_DNA"/>
</dbReference>
<evidence type="ECO:0000256" key="7">
    <source>
        <dbReference type="SAM" id="SignalP"/>
    </source>
</evidence>
<dbReference type="Proteomes" id="UP001152622">
    <property type="component" value="Chromosome 2"/>
</dbReference>